<dbReference type="Pfam" id="PF13426">
    <property type="entry name" value="PAS_9"/>
    <property type="match status" value="2"/>
</dbReference>
<dbReference type="PANTHER" id="PTHR44757:SF2">
    <property type="entry name" value="BIOFILM ARCHITECTURE MAINTENANCE PROTEIN MBAA"/>
    <property type="match status" value="1"/>
</dbReference>
<dbReference type="Proteomes" id="UP000008139">
    <property type="component" value="Chromosome"/>
</dbReference>
<dbReference type="STRING" id="760142.Hipma_0755"/>
<dbReference type="eggNOG" id="COG4564">
    <property type="taxonomic scope" value="Bacteria"/>
</dbReference>
<keyword evidence="6" id="KW-1185">Reference proteome</keyword>
<dbReference type="InterPro" id="IPR043128">
    <property type="entry name" value="Rev_trsase/Diguanyl_cyclase"/>
</dbReference>
<dbReference type="Pfam" id="PF00990">
    <property type="entry name" value="GGDEF"/>
    <property type="match status" value="1"/>
</dbReference>
<keyword evidence="1" id="KW-0175">Coiled coil</keyword>
<dbReference type="CDD" id="cd01949">
    <property type="entry name" value="GGDEF"/>
    <property type="match status" value="1"/>
</dbReference>
<dbReference type="HOGENOM" id="CLU_340342_0_0_7"/>
<feature type="transmembrane region" description="Helical" evidence="2">
    <location>
        <begin position="330"/>
        <end position="351"/>
    </location>
</feature>
<proteinExistence type="predicted"/>
<dbReference type="PANTHER" id="PTHR44757">
    <property type="entry name" value="DIGUANYLATE CYCLASE DGCP"/>
    <property type="match status" value="1"/>
</dbReference>
<evidence type="ECO:0000313" key="6">
    <source>
        <dbReference type="Proteomes" id="UP000008139"/>
    </source>
</evidence>
<accession>F2LVE1</accession>
<dbReference type="PROSITE" id="PS50887">
    <property type="entry name" value="GGDEF"/>
    <property type="match status" value="1"/>
</dbReference>
<dbReference type="InterPro" id="IPR000160">
    <property type="entry name" value="GGDEF_dom"/>
</dbReference>
<dbReference type="SUPFAM" id="SSF55073">
    <property type="entry name" value="Nucleotide cyclase"/>
    <property type="match status" value="1"/>
</dbReference>
<evidence type="ECO:0000256" key="1">
    <source>
        <dbReference type="SAM" id="Coils"/>
    </source>
</evidence>
<protein>
    <submittedName>
        <fullName evidence="5">Diguanylate cyclase with PAS/PAC sensor</fullName>
    </submittedName>
</protein>
<dbReference type="InterPro" id="IPR035965">
    <property type="entry name" value="PAS-like_dom_sf"/>
</dbReference>
<gene>
    <name evidence="5" type="ordered locus">Hipma_0755</name>
</gene>
<name>F2LVE1_HIPMA</name>
<keyword evidence="2" id="KW-0812">Transmembrane</keyword>
<dbReference type="KEGG" id="hmr:Hipma_0755"/>
<keyword evidence="2" id="KW-0472">Membrane</keyword>
<dbReference type="Gene3D" id="3.30.70.270">
    <property type="match status" value="1"/>
</dbReference>
<evidence type="ECO:0000256" key="2">
    <source>
        <dbReference type="SAM" id="Phobius"/>
    </source>
</evidence>
<dbReference type="CDD" id="cd00130">
    <property type="entry name" value="PAS"/>
    <property type="match status" value="1"/>
</dbReference>
<organism evidence="5 6">
    <name type="scientific">Hippea maritima (strain ATCC 700847 / DSM 10411 / MH2)</name>
    <dbReference type="NCBI Taxonomy" id="760142"/>
    <lineage>
        <taxon>Bacteria</taxon>
        <taxon>Pseudomonadati</taxon>
        <taxon>Campylobacterota</taxon>
        <taxon>Desulfurellia</taxon>
        <taxon>Desulfurellales</taxon>
        <taxon>Hippeaceae</taxon>
        <taxon>Hippea</taxon>
    </lineage>
</organism>
<evidence type="ECO:0000313" key="5">
    <source>
        <dbReference type="EMBL" id="AEA33725.1"/>
    </source>
</evidence>
<dbReference type="InParanoid" id="F2LVE1"/>
<sequence length="834" mass="97649">MKKKISLHKLFITTIVGSIIVTSFFIGVFWIFDVKSKMKSTIEITQELYKKEKKEMLKHKISSIKNYINKIRKNEKQKFIKNLKDKLSLRYNVAMTLYNVNKNRKNQELKHEFLSFLKVEGNINDDIYCFVIDKKTNKTLFKGFNCIPKNIKEGFIETTCNGEKMIGYAKTFKPLNWLFVYLSSLNRIEERIKQNIVKYLTNYRYGEKKHGYIFISKLLNINGGDCFAKAIVNPNKPEMVGKCMSDKIKDANGRFYRKMYLRDLGKQGYSLLEYNYKVPHSNENGLKLSYMEIYKPYNWIIGTGYYLKDLKKDYLEAIENKFKRNLPQRIATIIIITFIAISVLLILYAILTRTIRSDIETLHNFFVNYKKSKRIDTKKIKTTDIEKIANQINDITQKIEIYSLEIERLLKSYKNLVKYMPDCLILYEKKGDEIVVKDANKCIEDYLLKEHKNENIVGENISKVFTKVPYLTQKIKEVFATQSVIETDYHVDKNGQKHYFSCIAYPLNENECVSVAKDITDSILLYRKSEKEKEKLKKFINVINTGVLVLNEDGSVVYINDIAKQILEIDEMFNLEDIYIVLGLKNWGIITGNIKIINEGQNGCKNCNVSITTKTDSEKWLDMSVGSIEMNKEKLYVVSFYDVTERYKKEKEVEYVAFHDSLTNLYNRRFFKEEVRRMFNKRSYPLTIITYDLNGLKIINDAMGHQKGDFAIKKLAQILLAEARASDVVARIGGDEFAVVMPNTTEKGALKYIERVNKKIERFNKKSDFFLSASYGYAVQEGQYPNLKEFFSTADANMYKNKYSTHRKEIIKKVMESVKSEKIKLPKELFDRYN</sequence>
<dbReference type="OrthoDB" id="9812034at2"/>
<dbReference type="InterPro" id="IPR000014">
    <property type="entry name" value="PAS"/>
</dbReference>
<keyword evidence="2" id="KW-1133">Transmembrane helix</keyword>
<evidence type="ECO:0000259" key="4">
    <source>
        <dbReference type="PROSITE" id="PS50887"/>
    </source>
</evidence>
<dbReference type="NCBIfam" id="TIGR00254">
    <property type="entry name" value="GGDEF"/>
    <property type="match status" value="1"/>
</dbReference>
<dbReference type="RefSeq" id="WP_013681766.1">
    <property type="nucleotide sequence ID" value="NC_015318.1"/>
</dbReference>
<reference evidence="6" key="2">
    <citation type="submission" date="2011-03" db="EMBL/GenBank/DDBJ databases">
        <title>The complete genome of Hippea maritima DSM 10411.</title>
        <authorList>
            <consortium name="US DOE Joint Genome Institute (JGI-PGF)"/>
            <person name="Lucas S."/>
            <person name="Copeland A."/>
            <person name="Lapidus A."/>
            <person name="Bruce D."/>
            <person name="Goodwin L."/>
            <person name="Pitluck S."/>
            <person name="Peters L."/>
            <person name="Kyrpides N."/>
            <person name="Mavromatis K."/>
            <person name="Pagani I."/>
            <person name="Ivanova N."/>
            <person name="Mikhailova N."/>
            <person name="Lu M."/>
            <person name="Detter J.C."/>
            <person name="Tapia R."/>
            <person name="Han C."/>
            <person name="Land M."/>
            <person name="Hauser L."/>
            <person name="Markowitz V."/>
            <person name="Cheng J.-F."/>
            <person name="Hugenholtz P."/>
            <person name="Woyke T."/>
            <person name="Wu D."/>
            <person name="Spring S."/>
            <person name="Schroeder M."/>
            <person name="Brambilla E."/>
            <person name="Klenk H.-P."/>
            <person name="Eisen J.A."/>
        </authorList>
    </citation>
    <scope>NUCLEOTIDE SEQUENCE [LARGE SCALE GENOMIC DNA]</scope>
    <source>
        <strain evidence="6">ATCC 700847 / DSM 10411 / MH2</strain>
    </source>
</reference>
<dbReference type="EMBL" id="CP002606">
    <property type="protein sequence ID" value="AEA33725.1"/>
    <property type="molecule type" value="Genomic_DNA"/>
</dbReference>
<reference evidence="5 6" key="1">
    <citation type="journal article" date="2011" name="Stand. Genomic Sci.">
        <title>Complete genome sequence of the thermophilic sulfur-reducer Hippea maritima type strain (MH(2)).</title>
        <authorList>
            <person name="Huntemann M."/>
            <person name="Lu M."/>
            <person name="Nolan M."/>
            <person name="Lapidus A."/>
            <person name="Lucas S."/>
            <person name="Hammon N."/>
            <person name="Deshpande S."/>
            <person name="Cheng J.F."/>
            <person name="Tapia R."/>
            <person name="Han C."/>
            <person name="Goodwin L."/>
            <person name="Pitluck S."/>
            <person name="Liolios K."/>
            <person name="Pagani I."/>
            <person name="Ivanova N."/>
            <person name="Ovchinikova G."/>
            <person name="Pati A."/>
            <person name="Chen A."/>
            <person name="Palaniappan K."/>
            <person name="Land M."/>
            <person name="Hauser L."/>
            <person name="Jeffries C.D."/>
            <person name="Detter J.C."/>
            <person name="Brambilla E.M."/>
            <person name="Rohde M."/>
            <person name="Spring S."/>
            <person name="Goker M."/>
            <person name="Woyke T."/>
            <person name="Bristow J."/>
            <person name="Eisen J.A."/>
            <person name="Markowitz V."/>
            <person name="Hugenholtz P."/>
            <person name="Kyrpides N.C."/>
            <person name="Klenk H.P."/>
            <person name="Mavromatis K."/>
        </authorList>
    </citation>
    <scope>NUCLEOTIDE SEQUENCE [LARGE SCALE GENOMIC DNA]</scope>
    <source>
        <strain evidence="6">ATCC 700847 / DSM 10411 / MH2</strain>
    </source>
</reference>
<dbReference type="Pfam" id="PF08269">
    <property type="entry name" value="dCache_2"/>
    <property type="match status" value="1"/>
</dbReference>
<dbReference type="eggNOG" id="COG2199">
    <property type="taxonomic scope" value="Bacteria"/>
</dbReference>
<dbReference type="AlphaFoldDB" id="F2LVE1"/>
<evidence type="ECO:0000259" key="3">
    <source>
        <dbReference type="PROSITE" id="PS50112"/>
    </source>
</evidence>
<dbReference type="PROSITE" id="PS50112">
    <property type="entry name" value="PAS"/>
    <property type="match status" value="1"/>
</dbReference>
<dbReference type="InterPro" id="IPR004010">
    <property type="entry name" value="Double_Cache_2"/>
</dbReference>
<feature type="domain" description="PAS" evidence="3">
    <location>
        <begin position="532"/>
        <end position="567"/>
    </location>
</feature>
<feature type="domain" description="GGDEF" evidence="4">
    <location>
        <begin position="684"/>
        <end position="815"/>
    </location>
</feature>
<feature type="transmembrane region" description="Helical" evidence="2">
    <location>
        <begin position="12"/>
        <end position="32"/>
    </location>
</feature>
<feature type="coiled-coil region" evidence="1">
    <location>
        <begin position="385"/>
        <end position="412"/>
    </location>
</feature>
<dbReference type="SMART" id="SM00267">
    <property type="entry name" value="GGDEF"/>
    <property type="match status" value="1"/>
</dbReference>
<dbReference type="InterPro" id="IPR029787">
    <property type="entry name" value="Nucleotide_cyclase"/>
</dbReference>
<dbReference type="InterPro" id="IPR052155">
    <property type="entry name" value="Biofilm_reg_signaling"/>
</dbReference>
<dbReference type="SUPFAM" id="SSF55785">
    <property type="entry name" value="PYP-like sensor domain (PAS domain)"/>
    <property type="match status" value="1"/>
</dbReference>
<dbReference type="Gene3D" id="3.30.450.20">
    <property type="entry name" value="PAS domain"/>
    <property type="match status" value="3"/>
</dbReference>